<evidence type="ECO:0000313" key="1">
    <source>
        <dbReference type="EMBL" id="OGG41896.1"/>
    </source>
</evidence>
<dbReference type="EMBL" id="MFKO01000002">
    <property type="protein sequence ID" value="OGG41896.1"/>
    <property type="molecule type" value="Genomic_DNA"/>
</dbReference>
<organism evidence="1 2">
    <name type="scientific">Candidatus Kaiserbacteria bacterium RIFCSPHIGHO2_01_FULL_46_22</name>
    <dbReference type="NCBI Taxonomy" id="1798475"/>
    <lineage>
        <taxon>Bacteria</taxon>
        <taxon>Candidatus Kaiseribacteriota</taxon>
    </lineage>
</organism>
<comment type="caution">
    <text evidence="1">The sequence shown here is derived from an EMBL/GenBank/DDBJ whole genome shotgun (WGS) entry which is preliminary data.</text>
</comment>
<sequence length="75" mass="8610">MDTLNMYLHAETQGEVEHCQAFLVHTMLAKKVSAEYFRNNAYWFTLETDLSVEEIGLALKDAGFNVEVFGTEEYV</sequence>
<proteinExistence type="predicted"/>
<evidence type="ECO:0008006" key="3">
    <source>
        <dbReference type="Google" id="ProtNLM"/>
    </source>
</evidence>
<dbReference type="AlphaFoldDB" id="A0A1F6BY64"/>
<dbReference type="Proteomes" id="UP000176322">
    <property type="component" value="Unassembled WGS sequence"/>
</dbReference>
<reference evidence="1 2" key="1">
    <citation type="journal article" date="2016" name="Nat. Commun.">
        <title>Thousands of microbial genomes shed light on interconnected biogeochemical processes in an aquifer system.</title>
        <authorList>
            <person name="Anantharaman K."/>
            <person name="Brown C.T."/>
            <person name="Hug L.A."/>
            <person name="Sharon I."/>
            <person name="Castelle C.J."/>
            <person name="Probst A.J."/>
            <person name="Thomas B.C."/>
            <person name="Singh A."/>
            <person name="Wilkins M.J."/>
            <person name="Karaoz U."/>
            <person name="Brodie E.L."/>
            <person name="Williams K.H."/>
            <person name="Hubbard S.S."/>
            <person name="Banfield J.F."/>
        </authorList>
    </citation>
    <scope>NUCLEOTIDE SEQUENCE [LARGE SCALE GENOMIC DNA]</scope>
</reference>
<dbReference type="STRING" id="1798475.A2837_01640"/>
<protein>
    <recommendedName>
        <fullName evidence="3">HMA domain-containing protein</fullName>
    </recommendedName>
</protein>
<evidence type="ECO:0000313" key="2">
    <source>
        <dbReference type="Proteomes" id="UP000176322"/>
    </source>
</evidence>
<accession>A0A1F6BY64</accession>
<name>A0A1F6BY64_9BACT</name>
<gene>
    <name evidence="1" type="ORF">A2837_01640</name>
</gene>